<gene>
    <name evidence="2" type="ORF">RCF65_04480</name>
</gene>
<proteinExistence type="predicted"/>
<sequence length="58" mass="6627">MSINELIQKLMNYSWSLTDVIFLVFYPTLLSILFGPIIGIPAGIVFFAIMFIVDKEDQ</sequence>
<accession>A0ABD5AV54</accession>
<name>A0ABD5AV54_STACR</name>
<comment type="caution">
    <text evidence="2">The sequence shown here is derived from an EMBL/GenBank/DDBJ whole genome shotgun (WGS) entry which is preliminary data.</text>
</comment>
<organism evidence="2 3">
    <name type="scientific">Staphylococcus chromogenes</name>
    <name type="common">Staphylococcus hyicus subsp. chromogenes</name>
    <dbReference type="NCBI Taxonomy" id="46126"/>
    <lineage>
        <taxon>Bacteria</taxon>
        <taxon>Bacillati</taxon>
        <taxon>Bacillota</taxon>
        <taxon>Bacilli</taxon>
        <taxon>Bacillales</taxon>
        <taxon>Staphylococcaceae</taxon>
        <taxon>Staphylococcus</taxon>
    </lineage>
</organism>
<protein>
    <submittedName>
        <fullName evidence="2">VraH family protein</fullName>
    </submittedName>
</protein>
<dbReference type="AlphaFoldDB" id="A0ABD5AV54"/>
<dbReference type="Proteomes" id="UP001240157">
    <property type="component" value="Unassembled WGS sequence"/>
</dbReference>
<dbReference type="EMBL" id="JAVGJF010000018">
    <property type="protein sequence ID" value="MDQ7175238.1"/>
    <property type="molecule type" value="Genomic_DNA"/>
</dbReference>
<feature type="transmembrane region" description="Helical" evidence="1">
    <location>
        <begin position="20"/>
        <end position="53"/>
    </location>
</feature>
<keyword evidence="1" id="KW-0472">Membrane</keyword>
<evidence type="ECO:0000256" key="1">
    <source>
        <dbReference type="SAM" id="Phobius"/>
    </source>
</evidence>
<keyword evidence="1" id="KW-0812">Transmembrane</keyword>
<dbReference type="NCBIfam" id="NF033835">
    <property type="entry name" value="VraH_fam"/>
    <property type="match status" value="1"/>
</dbReference>
<evidence type="ECO:0000313" key="3">
    <source>
        <dbReference type="Proteomes" id="UP001240157"/>
    </source>
</evidence>
<reference evidence="2 3" key="1">
    <citation type="submission" date="2023-08" db="EMBL/GenBank/DDBJ databases">
        <title>Whole genome sequencing of Staphylococcus chromogenes NNSch 2386.</title>
        <authorList>
            <person name="Kropotov V.S."/>
            <person name="Boriskina E.V."/>
            <person name="Gordinskaya N.A."/>
            <person name="Shkurkina I.S."/>
            <person name="Kryazhev D.V."/>
            <person name="Alekseeva A.E."/>
            <person name="Makhova M.A."/>
        </authorList>
    </citation>
    <scope>NUCLEOTIDE SEQUENCE [LARGE SCALE GENOMIC DNA]</scope>
    <source>
        <strain evidence="2 3">NNSch 2386</strain>
    </source>
</reference>
<evidence type="ECO:0000313" key="2">
    <source>
        <dbReference type="EMBL" id="MDQ7175238.1"/>
    </source>
</evidence>
<keyword evidence="1" id="KW-1133">Transmembrane helix</keyword>
<dbReference type="RefSeq" id="WP_142382081.1">
    <property type="nucleotide sequence ID" value="NZ_BMDK01000002.1"/>
</dbReference>
<dbReference type="InterPro" id="IPR049869">
    <property type="entry name" value="VraH"/>
</dbReference>